<protein>
    <submittedName>
        <fullName evidence="3">Barstar (Barnase inhibitor)</fullName>
    </submittedName>
</protein>
<comment type="caution">
    <text evidence="3">The sequence shown here is derived from an EMBL/GenBank/DDBJ whole genome shotgun (WGS) entry which is preliminary data.</text>
</comment>
<dbReference type="CDD" id="cd05141">
    <property type="entry name" value="Barstar_evA4336-like"/>
    <property type="match status" value="1"/>
</dbReference>
<gene>
    <name evidence="3" type="ORF">IP90_00695</name>
</gene>
<dbReference type="AlphaFoldDB" id="A0A562LA60"/>
<evidence type="ECO:0000313" key="4">
    <source>
        <dbReference type="Proteomes" id="UP000315167"/>
    </source>
</evidence>
<evidence type="ECO:0000313" key="3">
    <source>
        <dbReference type="EMBL" id="TWI04562.1"/>
    </source>
</evidence>
<dbReference type="InterPro" id="IPR035905">
    <property type="entry name" value="Barstar-like_sf"/>
</dbReference>
<dbReference type="SUPFAM" id="SSF52038">
    <property type="entry name" value="Barstar-related"/>
    <property type="match status" value="1"/>
</dbReference>
<organism evidence="3 4">
    <name type="scientific">Luteimonas cucumeris</name>
    <dbReference type="NCBI Taxonomy" id="985012"/>
    <lineage>
        <taxon>Bacteria</taxon>
        <taxon>Pseudomonadati</taxon>
        <taxon>Pseudomonadota</taxon>
        <taxon>Gammaproteobacteria</taxon>
        <taxon>Lysobacterales</taxon>
        <taxon>Lysobacteraceae</taxon>
        <taxon>Luteimonas</taxon>
    </lineage>
</organism>
<dbReference type="Proteomes" id="UP000315167">
    <property type="component" value="Unassembled WGS sequence"/>
</dbReference>
<keyword evidence="4" id="KW-1185">Reference proteome</keyword>
<comment type="similarity">
    <text evidence="1">Belongs to the barstar family.</text>
</comment>
<accession>A0A562LA60</accession>
<feature type="domain" description="Barstar (barnase inhibitor)" evidence="2">
    <location>
        <begin position="40"/>
        <end position="133"/>
    </location>
</feature>
<dbReference type="OrthoDB" id="7575400at2"/>
<name>A0A562LA60_9GAMM</name>
<reference evidence="3 4" key="1">
    <citation type="journal article" date="2015" name="Stand. Genomic Sci.">
        <title>Genomic Encyclopedia of Bacterial and Archaeal Type Strains, Phase III: the genomes of soil and plant-associated and newly described type strains.</title>
        <authorList>
            <person name="Whitman W.B."/>
            <person name="Woyke T."/>
            <person name="Klenk H.P."/>
            <person name="Zhou Y."/>
            <person name="Lilburn T.G."/>
            <person name="Beck B.J."/>
            <person name="De Vos P."/>
            <person name="Vandamme P."/>
            <person name="Eisen J.A."/>
            <person name="Garrity G."/>
            <person name="Hugenholtz P."/>
            <person name="Kyrpides N.C."/>
        </authorList>
    </citation>
    <scope>NUCLEOTIDE SEQUENCE [LARGE SCALE GENOMIC DNA]</scope>
    <source>
        <strain evidence="3 4">CGMCC 1.10821</strain>
    </source>
</reference>
<dbReference type="EMBL" id="VLKN01000002">
    <property type="protein sequence ID" value="TWI04562.1"/>
    <property type="molecule type" value="Genomic_DNA"/>
</dbReference>
<dbReference type="InterPro" id="IPR000468">
    <property type="entry name" value="Barstar"/>
</dbReference>
<evidence type="ECO:0000256" key="1">
    <source>
        <dbReference type="ARBA" id="ARBA00006845"/>
    </source>
</evidence>
<dbReference type="Gene3D" id="3.30.370.10">
    <property type="entry name" value="Barstar-like"/>
    <property type="match status" value="1"/>
</dbReference>
<sequence length="144" mass="15619">MSESGFDLGLSDPARAGVFLVAADDLTTLDVLARDAGLRAWRIDLSTCRNKATLLLRIATMLEFPGSFGRNWDALSDGLRDLGWLPAAGYALLFEGAGDLRDADAASFDTLLDILGEASREWASRKVAFWAFMALPEDSFQATL</sequence>
<proteinExistence type="inferred from homology"/>
<dbReference type="Pfam" id="PF01337">
    <property type="entry name" value="Barstar"/>
    <property type="match status" value="1"/>
</dbReference>
<dbReference type="RefSeq" id="WP_144898252.1">
    <property type="nucleotide sequence ID" value="NZ_VLKN01000002.1"/>
</dbReference>
<evidence type="ECO:0000259" key="2">
    <source>
        <dbReference type="Pfam" id="PF01337"/>
    </source>
</evidence>